<comment type="catalytic activity">
    <reaction evidence="6">
        <text>gibberellin A1 + 2-oxoglutarate + O2 = gibberellin A8 + succinate + CO2</text>
        <dbReference type="Rhea" id="RHEA:15005"/>
        <dbReference type="ChEBI" id="CHEBI:15379"/>
        <dbReference type="ChEBI" id="CHEBI:16526"/>
        <dbReference type="ChEBI" id="CHEBI:16810"/>
        <dbReference type="ChEBI" id="CHEBI:30031"/>
        <dbReference type="ChEBI" id="CHEBI:58524"/>
        <dbReference type="ChEBI" id="CHEBI:58594"/>
        <dbReference type="EC" id="1.14.11.13"/>
    </reaction>
</comment>
<evidence type="ECO:0000313" key="12">
    <source>
        <dbReference type="Proteomes" id="UP000652761"/>
    </source>
</evidence>
<evidence type="ECO:0000256" key="5">
    <source>
        <dbReference type="ARBA" id="ARBA00023004"/>
    </source>
</evidence>
<evidence type="ECO:0000313" key="11">
    <source>
        <dbReference type="EMBL" id="MQL93734.1"/>
    </source>
</evidence>
<accession>A0A843VKG1</accession>
<dbReference type="InterPro" id="IPR027443">
    <property type="entry name" value="IPNS-like_sf"/>
</dbReference>
<reference evidence="11" key="1">
    <citation type="submission" date="2017-07" db="EMBL/GenBank/DDBJ databases">
        <title>Taro Niue Genome Assembly and Annotation.</title>
        <authorList>
            <person name="Atibalentja N."/>
            <person name="Keating K."/>
            <person name="Fields C.J."/>
        </authorList>
    </citation>
    <scope>NUCLEOTIDE SEQUENCE</scope>
    <source>
        <strain evidence="11">Niue_2</strain>
        <tissue evidence="11">Leaf</tissue>
    </source>
</reference>
<proteinExistence type="inferred from homology"/>
<protein>
    <recommendedName>
        <fullName evidence="8">gibberellin 2beta-dioxygenase</fullName>
        <ecNumber evidence="8">1.14.11.13</ecNumber>
    </recommendedName>
</protein>
<evidence type="ECO:0000256" key="2">
    <source>
        <dbReference type="ARBA" id="ARBA00022723"/>
    </source>
</evidence>
<dbReference type="Proteomes" id="UP000652761">
    <property type="component" value="Unassembled WGS sequence"/>
</dbReference>
<comment type="caution">
    <text evidence="11">The sequence shown here is derived from an EMBL/GenBank/DDBJ whole genome shotgun (WGS) entry which is preliminary data.</text>
</comment>
<dbReference type="EMBL" id="NMUH01001592">
    <property type="protein sequence ID" value="MQL93734.1"/>
    <property type="molecule type" value="Genomic_DNA"/>
</dbReference>
<dbReference type="InterPro" id="IPR026992">
    <property type="entry name" value="DIOX_N"/>
</dbReference>
<dbReference type="AlphaFoldDB" id="A0A843VKG1"/>
<dbReference type="Pfam" id="PF14226">
    <property type="entry name" value="DIOX_N"/>
    <property type="match status" value="1"/>
</dbReference>
<dbReference type="SUPFAM" id="SSF51197">
    <property type="entry name" value="Clavaminate synthase-like"/>
    <property type="match status" value="1"/>
</dbReference>
<evidence type="ECO:0000256" key="3">
    <source>
        <dbReference type="ARBA" id="ARBA00022964"/>
    </source>
</evidence>
<dbReference type="Gene3D" id="2.60.120.330">
    <property type="entry name" value="B-lactam Antibiotic, Isopenicillin N Synthase, Chain"/>
    <property type="match status" value="1"/>
</dbReference>
<gene>
    <name evidence="11" type="ORF">Taro_026388</name>
</gene>
<dbReference type="FunFam" id="2.60.120.330:FF:000021">
    <property type="entry name" value="Gibberellin 2-beta-dioxygenase 8"/>
    <property type="match status" value="1"/>
</dbReference>
<dbReference type="InterPro" id="IPR050231">
    <property type="entry name" value="Iron_ascorbate_oxido_reductase"/>
</dbReference>
<keyword evidence="3" id="KW-0223">Dioxygenase</keyword>
<dbReference type="SMR" id="A0A843VKG1"/>
<comment type="similarity">
    <text evidence="7">Belongs to the iron/ascorbate-dependent oxidoreductase family. GA2OX subfamily.</text>
</comment>
<dbReference type="PROSITE" id="PS51471">
    <property type="entry name" value="FE2OG_OXY"/>
    <property type="match status" value="1"/>
</dbReference>
<dbReference type="GO" id="GO:0046872">
    <property type="term" value="F:metal ion binding"/>
    <property type="evidence" value="ECO:0007669"/>
    <property type="project" value="UniProtKB-KW"/>
</dbReference>
<keyword evidence="5 9" id="KW-0408">Iron</keyword>
<dbReference type="EC" id="1.14.11.13" evidence="8"/>
<evidence type="ECO:0000256" key="4">
    <source>
        <dbReference type="ARBA" id="ARBA00023002"/>
    </source>
</evidence>
<feature type="domain" description="Fe2OG dioxygenase" evidence="10">
    <location>
        <begin position="201"/>
        <end position="302"/>
    </location>
</feature>
<dbReference type="InterPro" id="IPR044861">
    <property type="entry name" value="IPNS-like_FE2OG_OXY"/>
</dbReference>
<dbReference type="GO" id="GO:0009685">
    <property type="term" value="P:gibberellin metabolic process"/>
    <property type="evidence" value="ECO:0007669"/>
    <property type="project" value="UniProtKB-ARBA"/>
</dbReference>
<name>A0A843VKG1_COLES</name>
<keyword evidence="2 9" id="KW-0479">Metal-binding</keyword>
<dbReference type="GO" id="GO:0045543">
    <property type="term" value="F:gibberellin 2-beta-dioxygenase activity"/>
    <property type="evidence" value="ECO:0007669"/>
    <property type="project" value="UniProtKB-EC"/>
</dbReference>
<evidence type="ECO:0000256" key="1">
    <source>
        <dbReference type="ARBA" id="ARBA00001961"/>
    </source>
</evidence>
<organism evidence="11 12">
    <name type="scientific">Colocasia esculenta</name>
    <name type="common">Wild taro</name>
    <name type="synonym">Arum esculentum</name>
    <dbReference type="NCBI Taxonomy" id="4460"/>
    <lineage>
        <taxon>Eukaryota</taxon>
        <taxon>Viridiplantae</taxon>
        <taxon>Streptophyta</taxon>
        <taxon>Embryophyta</taxon>
        <taxon>Tracheophyta</taxon>
        <taxon>Spermatophyta</taxon>
        <taxon>Magnoliopsida</taxon>
        <taxon>Liliopsida</taxon>
        <taxon>Araceae</taxon>
        <taxon>Aroideae</taxon>
        <taxon>Colocasieae</taxon>
        <taxon>Colocasia</taxon>
    </lineage>
</organism>
<evidence type="ECO:0000256" key="6">
    <source>
        <dbReference type="ARBA" id="ARBA00052204"/>
    </source>
</evidence>
<evidence type="ECO:0000256" key="9">
    <source>
        <dbReference type="RuleBase" id="RU003682"/>
    </source>
</evidence>
<dbReference type="OrthoDB" id="288590at2759"/>
<dbReference type="Pfam" id="PF03171">
    <property type="entry name" value="2OG-FeII_Oxy"/>
    <property type="match status" value="1"/>
</dbReference>
<dbReference type="InterPro" id="IPR005123">
    <property type="entry name" value="Oxoglu/Fe-dep_dioxygenase_dom"/>
</dbReference>
<keyword evidence="4 9" id="KW-0560">Oxidoreductase</keyword>
<sequence length="352" mass="39403">MPMAETACDPPLLDRCRELLYDSSPSYASHRTLNNGNDCGGECELPLIDLSCLSCDSAQDRRACVAAIARASSEWGFFQVVNHGISRELLWEMRREQRRLFGMAFQKKDSCCRLLDGSYRWGAPTATCAGQFSWSEAFHIPLSKINEEDDDDDETCNGDFSSLREVMKRLAGAISELAMELAGVLTENLGQPAGFLAQSCGKSSCFLRLNRYPPCPFSPEVFGLVPHTDSDFLTVLYQDEVGGLQLMKDSEWVAVRPNPDALIVNIGDLFQAWSNDVYKSVEHRVVANGEVERYSIAYFMCPSYGSIVGACGEPSVYRSFTFAEYRRQVQEDVRRTGQKVGLPRFLRRPKLS</sequence>
<keyword evidence="12" id="KW-1185">Reference proteome</keyword>
<evidence type="ECO:0000256" key="7">
    <source>
        <dbReference type="ARBA" id="ARBA00061282"/>
    </source>
</evidence>
<comment type="cofactor">
    <cofactor evidence="1">
        <name>L-ascorbate</name>
        <dbReference type="ChEBI" id="CHEBI:38290"/>
    </cofactor>
</comment>
<dbReference type="PANTHER" id="PTHR47990">
    <property type="entry name" value="2-OXOGLUTARATE (2OG) AND FE(II)-DEPENDENT OXYGENASE SUPERFAMILY PROTEIN-RELATED"/>
    <property type="match status" value="1"/>
</dbReference>
<evidence type="ECO:0000256" key="8">
    <source>
        <dbReference type="ARBA" id="ARBA00066708"/>
    </source>
</evidence>
<evidence type="ECO:0000259" key="10">
    <source>
        <dbReference type="PROSITE" id="PS51471"/>
    </source>
</evidence>